<dbReference type="Proteomes" id="UP000068603">
    <property type="component" value="Unassembled WGS sequence"/>
</dbReference>
<evidence type="ECO:0000313" key="9">
    <source>
        <dbReference type="EMBL" id="RQY90981.1"/>
    </source>
</evidence>
<feature type="transmembrane region" description="Helical" evidence="6">
    <location>
        <begin position="166"/>
        <end position="185"/>
    </location>
</feature>
<dbReference type="KEGG" id="bstg:WT74_27455"/>
<feature type="transmembrane region" description="Helical" evidence="6">
    <location>
        <begin position="135"/>
        <end position="160"/>
    </location>
</feature>
<dbReference type="Proteomes" id="UP000281098">
    <property type="component" value="Unassembled WGS sequence"/>
</dbReference>
<dbReference type="InterPro" id="IPR036259">
    <property type="entry name" value="MFS_trans_sf"/>
</dbReference>
<evidence type="ECO:0000256" key="4">
    <source>
        <dbReference type="ARBA" id="ARBA00022989"/>
    </source>
</evidence>
<evidence type="ECO:0000256" key="6">
    <source>
        <dbReference type="SAM" id="Phobius"/>
    </source>
</evidence>
<gene>
    <name evidence="9" type="ORF">DF017_18435</name>
    <name evidence="8" type="ORF">WT44_01075</name>
</gene>
<name>A0A108KNJ1_9BURK</name>
<feature type="domain" description="Major facilitator superfamily (MFS) profile" evidence="7">
    <location>
        <begin position="11"/>
        <end position="394"/>
    </location>
</feature>
<feature type="transmembrane region" description="Helical" evidence="6">
    <location>
        <begin position="102"/>
        <end position="123"/>
    </location>
</feature>
<dbReference type="RefSeq" id="WP_060018588.1">
    <property type="nucleotide sequence ID" value="NZ_CP013461.1"/>
</dbReference>
<sequence>METVRIESKRPLYWLALGAFCLSTEGFMIAPLLPSISADLGRSVSAAGLLVSVFAFAYAISSPILTTLTGNLNRRTLLIVSLAAFAVANVVAWHSTTFAQLMAARILLAFTAGLFLPNANAVAGSLVAPEQRGRALAIVNGGSSVAIALGVPLGSIIASFGSWRSTFASVALLGAIATIGLKFGLPKGFGKGLPTATLTQRLNVGRRPAVLTALLSTMLWATGAYVVYTYIAAYIVETLGAHGVPLSIVLFAWGVSAVTGMILGGRLTDRLGAHRVIVIMLSVLTAAFITLSLIHAYAPPAIAVVPVIVAVICWGASVWGFIAPQQSRLIGIGGVNVAPVTLSLNASFMYIGFSLGSGLGGYVLGTQGVGALGWIGAAFEAASLGIVLVTARRKAVPAAAPRELVDG</sequence>
<evidence type="ECO:0000256" key="3">
    <source>
        <dbReference type="ARBA" id="ARBA00022692"/>
    </source>
</evidence>
<dbReference type="CDD" id="cd17324">
    <property type="entry name" value="MFS_NepI_like"/>
    <property type="match status" value="1"/>
</dbReference>
<dbReference type="Pfam" id="PF07690">
    <property type="entry name" value="MFS_1"/>
    <property type="match status" value="1"/>
</dbReference>
<dbReference type="AlphaFoldDB" id="A0A108KNJ1"/>
<evidence type="ECO:0000256" key="1">
    <source>
        <dbReference type="ARBA" id="ARBA00004651"/>
    </source>
</evidence>
<keyword evidence="11" id="KW-1185">Reference proteome</keyword>
<keyword evidence="4 6" id="KW-1133">Transmembrane helix</keyword>
<evidence type="ECO:0000313" key="8">
    <source>
        <dbReference type="EMBL" id="KWA68566.1"/>
    </source>
</evidence>
<feature type="transmembrane region" description="Helical" evidence="6">
    <location>
        <begin position="329"/>
        <end position="351"/>
    </location>
</feature>
<reference evidence="8 10" key="1">
    <citation type="submission" date="2015-11" db="EMBL/GenBank/DDBJ databases">
        <title>Expanding the genomic diversity of Burkholderia species for the development of highly accurate diagnostics.</title>
        <authorList>
            <person name="Sahl J."/>
            <person name="Keim P."/>
            <person name="Wagner D."/>
        </authorList>
    </citation>
    <scope>NUCLEOTIDE SEQUENCE [LARGE SCALE GENOMIC DNA]</scope>
    <source>
        <strain evidence="8 10">MSMB1960WGS</strain>
    </source>
</reference>
<dbReference type="Gene3D" id="1.20.1250.20">
    <property type="entry name" value="MFS general substrate transporter like domains"/>
    <property type="match status" value="1"/>
</dbReference>
<proteinExistence type="predicted"/>
<keyword evidence="3 6" id="KW-0812">Transmembrane</keyword>
<evidence type="ECO:0000313" key="10">
    <source>
        <dbReference type="Proteomes" id="UP000068603"/>
    </source>
</evidence>
<reference evidence="9 11" key="2">
    <citation type="submission" date="2018-08" db="EMBL/GenBank/DDBJ databases">
        <title>Comparative analysis of Burkholderia isolates from Puerto Rico.</title>
        <authorList>
            <person name="Hall C."/>
            <person name="Sahl J."/>
            <person name="Wagner D."/>
        </authorList>
    </citation>
    <scope>NUCLEOTIDE SEQUENCE [LARGE SCALE GENOMIC DNA]</scope>
    <source>
        <strain evidence="9 11">Bp8966</strain>
    </source>
</reference>
<dbReference type="STRING" id="1503054.WT74_27455"/>
<dbReference type="PANTHER" id="PTHR43124">
    <property type="entry name" value="PURINE EFFLUX PUMP PBUE"/>
    <property type="match status" value="1"/>
</dbReference>
<feature type="transmembrane region" description="Helical" evidence="6">
    <location>
        <begin position="77"/>
        <end position="96"/>
    </location>
</feature>
<feature type="transmembrane region" description="Helical" evidence="6">
    <location>
        <begin position="209"/>
        <end position="231"/>
    </location>
</feature>
<dbReference type="EMBL" id="LPHB01000001">
    <property type="protein sequence ID" value="KWA68566.1"/>
    <property type="molecule type" value="Genomic_DNA"/>
</dbReference>
<comment type="caution">
    <text evidence="8">The sequence shown here is derived from an EMBL/GenBank/DDBJ whole genome shotgun (WGS) entry which is preliminary data.</text>
</comment>
<dbReference type="InterPro" id="IPR011701">
    <property type="entry name" value="MFS"/>
</dbReference>
<dbReference type="GO" id="GO:0022857">
    <property type="term" value="F:transmembrane transporter activity"/>
    <property type="evidence" value="ECO:0007669"/>
    <property type="project" value="InterPro"/>
</dbReference>
<feature type="transmembrane region" description="Helical" evidence="6">
    <location>
        <begin position="303"/>
        <end position="322"/>
    </location>
</feature>
<feature type="transmembrane region" description="Helical" evidence="6">
    <location>
        <begin position="276"/>
        <end position="297"/>
    </location>
</feature>
<accession>A0A108KNJ1</accession>
<organism evidence="8">
    <name type="scientific">Burkholderia stagnalis</name>
    <dbReference type="NCBI Taxonomy" id="1503054"/>
    <lineage>
        <taxon>Bacteria</taxon>
        <taxon>Pseudomonadati</taxon>
        <taxon>Pseudomonadota</taxon>
        <taxon>Betaproteobacteria</taxon>
        <taxon>Burkholderiales</taxon>
        <taxon>Burkholderiaceae</taxon>
        <taxon>Burkholderia</taxon>
        <taxon>Burkholderia cepacia complex</taxon>
    </lineage>
</organism>
<dbReference type="PANTHER" id="PTHR43124:SF10">
    <property type="entry name" value="PURINE EFFLUX PUMP PBUE"/>
    <property type="match status" value="1"/>
</dbReference>
<evidence type="ECO:0000313" key="11">
    <source>
        <dbReference type="Proteomes" id="UP000281098"/>
    </source>
</evidence>
<feature type="transmembrane region" description="Helical" evidence="6">
    <location>
        <begin position="243"/>
        <end position="264"/>
    </location>
</feature>
<dbReference type="SUPFAM" id="SSF103473">
    <property type="entry name" value="MFS general substrate transporter"/>
    <property type="match status" value="1"/>
</dbReference>
<keyword evidence="5 6" id="KW-0472">Membrane</keyword>
<evidence type="ECO:0000256" key="5">
    <source>
        <dbReference type="ARBA" id="ARBA00023136"/>
    </source>
</evidence>
<keyword evidence="2" id="KW-1003">Cell membrane</keyword>
<comment type="subcellular location">
    <subcellularLocation>
        <location evidence="1">Cell membrane</location>
        <topology evidence="1">Multi-pass membrane protein</topology>
    </subcellularLocation>
</comment>
<feature type="transmembrane region" description="Helical" evidence="6">
    <location>
        <begin position="45"/>
        <end position="65"/>
    </location>
</feature>
<dbReference type="PROSITE" id="PS50850">
    <property type="entry name" value="MFS"/>
    <property type="match status" value="1"/>
</dbReference>
<evidence type="ECO:0000259" key="7">
    <source>
        <dbReference type="PROSITE" id="PS50850"/>
    </source>
</evidence>
<feature type="transmembrane region" description="Helical" evidence="6">
    <location>
        <begin position="12"/>
        <end position="33"/>
    </location>
</feature>
<protein>
    <submittedName>
        <fullName evidence="8">MFS transporter</fullName>
    </submittedName>
</protein>
<dbReference type="EMBL" id="QTPM01000021">
    <property type="protein sequence ID" value="RQY90981.1"/>
    <property type="molecule type" value="Genomic_DNA"/>
</dbReference>
<dbReference type="InterPro" id="IPR020846">
    <property type="entry name" value="MFS_dom"/>
</dbReference>
<evidence type="ECO:0000256" key="2">
    <source>
        <dbReference type="ARBA" id="ARBA00022475"/>
    </source>
</evidence>
<dbReference type="GO" id="GO:0005886">
    <property type="term" value="C:plasma membrane"/>
    <property type="evidence" value="ECO:0007669"/>
    <property type="project" value="UniProtKB-SubCell"/>
</dbReference>
<feature type="transmembrane region" description="Helical" evidence="6">
    <location>
        <begin position="371"/>
        <end position="391"/>
    </location>
</feature>
<dbReference type="InterPro" id="IPR050189">
    <property type="entry name" value="MFS_Efflux_Transporters"/>
</dbReference>